<dbReference type="STRING" id="1122240.GCA_000620105_02975"/>
<feature type="transmembrane region" description="Helical" evidence="1">
    <location>
        <begin position="12"/>
        <end position="37"/>
    </location>
</feature>
<dbReference type="RefSeq" id="WP_107888573.1">
    <property type="nucleotide sequence ID" value="NZ_CP028519.1"/>
</dbReference>
<accession>A0A2S0P6F2</accession>
<organism evidence="2 3">
    <name type="scientific">Microvirgula aerodenitrificans</name>
    <dbReference type="NCBI Taxonomy" id="57480"/>
    <lineage>
        <taxon>Bacteria</taxon>
        <taxon>Pseudomonadati</taxon>
        <taxon>Pseudomonadota</taxon>
        <taxon>Betaproteobacteria</taxon>
        <taxon>Neisseriales</taxon>
        <taxon>Aquaspirillaceae</taxon>
        <taxon>Microvirgula</taxon>
    </lineage>
</organism>
<keyword evidence="3" id="KW-1185">Reference proteome</keyword>
<sequence>MKKSKFTEEQIAFALRQAACCAELFAAVFAVIAAVVLRKADVVAQFGHATGESRHSGCVWVSIWN</sequence>
<protein>
    <submittedName>
        <fullName evidence="2">Uncharacterized protein</fullName>
    </submittedName>
</protein>
<evidence type="ECO:0000256" key="1">
    <source>
        <dbReference type="SAM" id="Phobius"/>
    </source>
</evidence>
<gene>
    <name evidence="2" type="ORF">DAI18_01255</name>
</gene>
<keyword evidence="1" id="KW-1133">Transmembrane helix</keyword>
<proteinExistence type="predicted"/>
<dbReference type="Proteomes" id="UP000244173">
    <property type="component" value="Chromosome"/>
</dbReference>
<dbReference type="EMBL" id="CP028519">
    <property type="protein sequence ID" value="AVY92819.1"/>
    <property type="molecule type" value="Genomic_DNA"/>
</dbReference>
<keyword evidence="1" id="KW-0472">Membrane</keyword>
<reference evidence="2 3" key="1">
    <citation type="submission" date="2018-04" db="EMBL/GenBank/DDBJ databases">
        <title>Denitrifier Microvirgula.</title>
        <authorList>
            <person name="Anderson E."/>
            <person name="Jang J."/>
            <person name="Ishii S."/>
        </authorList>
    </citation>
    <scope>NUCLEOTIDE SEQUENCE [LARGE SCALE GENOMIC DNA]</scope>
    <source>
        <strain evidence="2 3">BE2.4</strain>
    </source>
</reference>
<dbReference type="KEGG" id="maer:DAI18_01255"/>
<evidence type="ECO:0000313" key="2">
    <source>
        <dbReference type="EMBL" id="AVY92819.1"/>
    </source>
</evidence>
<evidence type="ECO:0000313" key="3">
    <source>
        <dbReference type="Proteomes" id="UP000244173"/>
    </source>
</evidence>
<keyword evidence="1" id="KW-0812">Transmembrane</keyword>
<name>A0A2S0P6F2_9NEIS</name>
<dbReference type="AlphaFoldDB" id="A0A2S0P6F2"/>